<dbReference type="Pfam" id="PF01417">
    <property type="entry name" value="ENTH"/>
    <property type="match status" value="1"/>
</dbReference>
<dbReference type="InterPro" id="IPR008942">
    <property type="entry name" value="ENTH_VHS"/>
</dbReference>
<dbReference type="PANTHER" id="PTHR12276">
    <property type="entry name" value="EPSIN/ENT-RELATED"/>
    <property type="match status" value="1"/>
</dbReference>
<feature type="compositionally biased region" description="Polar residues" evidence="1">
    <location>
        <begin position="453"/>
        <end position="462"/>
    </location>
</feature>
<dbReference type="AlphaFoldDB" id="A0AAD5UIE3"/>
<protein>
    <submittedName>
        <fullName evidence="3">Epsin-3, clathrin recruitment and traffic between the Golgi and endosome</fullName>
    </submittedName>
</protein>
<dbReference type="GO" id="GO:0030125">
    <property type="term" value="C:clathrin vesicle coat"/>
    <property type="evidence" value="ECO:0007669"/>
    <property type="project" value="TreeGrafter"/>
</dbReference>
<organism evidence="3 4">
    <name type="scientific">Boothiomyces macroporosus</name>
    <dbReference type="NCBI Taxonomy" id="261099"/>
    <lineage>
        <taxon>Eukaryota</taxon>
        <taxon>Fungi</taxon>
        <taxon>Fungi incertae sedis</taxon>
        <taxon>Chytridiomycota</taxon>
        <taxon>Chytridiomycota incertae sedis</taxon>
        <taxon>Chytridiomycetes</taxon>
        <taxon>Rhizophydiales</taxon>
        <taxon>Terramycetaceae</taxon>
        <taxon>Boothiomyces</taxon>
    </lineage>
</organism>
<comment type="caution">
    <text evidence="3">The sequence shown here is derived from an EMBL/GenBank/DDBJ whole genome shotgun (WGS) entry which is preliminary data.</text>
</comment>
<feature type="domain" description="ENTH" evidence="2">
    <location>
        <begin position="13"/>
        <end position="138"/>
    </location>
</feature>
<name>A0AAD5UIE3_9FUNG</name>
<gene>
    <name evidence="3" type="primary">ENT3</name>
    <name evidence="3" type="ORF">HK103_002944</name>
</gene>
<dbReference type="GO" id="GO:0006897">
    <property type="term" value="P:endocytosis"/>
    <property type="evidence" value="ECO:0007669"/>
    <property type="project" value="TreeGrafter"/>
</dbReference>
<dbReference type="SUPFAM" id="SSF48464">
    <property type="entry name" value="ENTH/VHS domain"/>
    <property type="match status" value="1"/>
</dbReference>
<dbReference type="FunFam" id="1.25.40.90:FF:000006">
    <property type="entry name" value="Clathrin interactor 1"/>
    <property type="match status" value="1"/>
</dbReference>
<evidence type="ECO:0000259" key="2">
    <source>
        <dbReference type="PROSITE" id="PS50942"/>
    </source>
</evidence>
<dbReference type="GO" id="GO:0005543">
    <property type="term" value="F:phospholipid binding"/>
    <property type="evidence" value="ECO:0007669"/>
    <property type="project" value="TreeGrafter"/>
</dbReference>
<accession>A0AAD5UIE3</accession>
<feature type="region of interest" description="Disordered" evidence="1">
    <location>
        <begin position="138"/>
        <end position="209"/>
    </location>
</feature>
<dbReference type="PANTHER" id="PTHR12276:SF45">
    <property type="entry name" value="CLATHRIN INTERACTOR 1"/>
    <property type="match status" value="1"/>
</dbReference>
<proteinExistence type="predicted"/>
<dbReference type="GO" id="GO:0030276">
    <property type="term" value="F:clathrin binding"/>
    <property type="evidence" value="ECO:0007669"/>
    <property type="project" value="TreeGrafter"/>
</dbReference>
<dbReference type="GO" id="GO:0005768">
    <property type="term" value="C:endosome"/>
    <property type="evidence" value="ECO:0007669"/>
    <property type="project" value="TreeGrafter"/>
</dbReference>
<evidence type="ECO:0000313" key="3">
    <source>
        <dbReference type="EMBL" id="KAJ3259057.1"/>
    </source>
</evidence>
<dbReference type="InterPro" id="IPR013809">
    <property type="entry name" value="ENTH"/>
</dbReference>
<evidence type="ECO:0000256" key="1">
    <source>
        <dbReference type="SAM" id="MobiDB-lite"/>
    </source>
</evidence>
<feature type="region of interest" description="Disordered" evidence="1">
    <location>
        <begin position="446"/>
        <end position="468"/>
    </location>
</feature>
<keyword evidence="4" id="KW-1185">Reference proteome</keyword>
<dbReference type="PROSITE" id="PS50942">
    <property type="entry name" value="ENTH"/>
    <property type="match status" value="1"/>
</dbReference>
<evidence type="ECO:0000313" key="4">
    <source>
        <dbReference type="Proteomes" id="UP001210925"/>
    </source>
</evidence>
<dbReference type="EMBL" id="JADGKB010000021">
    <property type="protein sequence ID" value="KAJ3259057.1"/>
    <property type="molecule type" value="Genomic_DNA"/>
</dbReference>
<dbReference type="GO" id="GO:0005886">
    <property type="term" value="C:plasma membrane"/>
    <property type="evidence" value="ECO:0007669"/>
    <property type="project" value="TreeGrafter"/>
</dbReference>
<reference evidence="3" key="1">
    <citation type="submission" date="2020-05" db="EMBL/GenBank/DDBJ databases">
        <title>Phylogenomic resolution of chytrid fungi.</title>
        <authorList>
            <person name="Stajich J.E."/>
            <person name="Amses K."/>
            <person name="Simmons R."/>
            <person name="Seto K."/>
            <person name="Myers J."/>
            <person name="Bonds A."/>
            <person name="Quandt C.A."/>
            <person name="Barry K."/>
            <person name="Liu P."/>
            <person name="Grigoriev I."/>
            <person name="Longcore J.E."/>
            <person name="James T.Y."/>
        </authorList>
    </citation>
    <scope>NUCLEOTIDE SEQUENCE</scope>
    <source>
        <strain evidence="3">PLAUS21</strain>
    </source>
</reference>
<dbReference type="SMART" id="SM00273">
    <property type="entry name" value="ENTH"/>
    <property type="match status" value="1"/>
</dbReference>
<dbReference type="Proteomes" id="UP001210925">
    <property type="component" value="Unassembled WGS sequence"/>
</dbReference>
<dbReference type="Gene3D" id="1.25.40.90">
    <property type="match status" value="1"/>
</dbReference>
<sequence length="468" mass="50899">MAKVNSMVNKVKNVVMQYSEWEGKVREATNNDPWGTASTQQMEIANGKLDPQFSYVSLEPPSSTWRQTYKGLQLLEFLIKNGSEQVIDNARNHIYEIKACENYHYVDDKKKDQGINIRHRAKEIVDLLGNDNKIREERQKAKENRNKYKGVSSYEMKSGGGFGSDSYSSDQRGFGSDSYSSDNYRSGGFRDSVSRYDGQSNRYDTEVKSSAKIEKVAPIEKKPDPKPAVKDLLDMGADNDWSDFNAAPVTTKQNDFANFQSPTTKQSDFEFTEFVSASQPAPVSNSGFANFGAVSPAKVSPSGNVTFNTNAQAFGNFADSNLGMKNNQTLGNNSQGFANFSQPPTATNFANFSAAPQPATNQGFANFNAAPTANNQAFANFTTQNNQQFGAFPSPVKSSGFGDFSNSQNAPKTEFGNFAQASAPAPTANDPIAKLVSLDAFSLVSNGKKDTGTGPSLNSLGTPNKPGF</sequence>